<dbReference type="Gene3D" id="1.10.10.10">
    <property type="entry name" value="Winged helix-like DNA-binding domain superfamily/Winged helix DNA-binding domain"/>
    <property type="match status" value="1"/>
</dbReference>
<dbReference type="SUPFAM" id="SSF46785">
    <property type="entry name" value="Winged helix' DNA-binding domain"/>
    <property type="match status" value="1"/>
</dbReference>
<dbReference type="InterPro" id="IPR022876">
    <property type="entry name" value="Tscrpt_rep_Rex"/>
</dbReference>
<dbReference type="GO" id="GO:0051775">
    <property type="term" value="P:response to redox state"/>
    <property type="evidence" value="ECO:0007669"/>
    <property type="project" value="InterPro"/>
</dbReference>
<sequence length="200" mass="21598">MKEPVFSKATLGRLPIYLDYLRTGDHGENISAAEISRALGLGDVQVRKDLNAVCGTGKPKIGYKTTELIAALEAVLGRKAATPVVIVGAGKLGKALLDFDGFDEYGIKISAAFDVDKSLLCDRILPMDNFTNYCRLYDIHAGIITVPAACAEEVCDIMVKSGITAIWNFAPTVLNVPENITVCQENLALSLAHLTMKLRK</sequence>
<dbReference type="PANTHER" id="PTHR35786">
    <property type="entry name" value="REDOX-SENSING TRANSCRIPTIONAL REPRESSOR REX"/>
    <property type="match status" value="1"/>
</dbReference>
<protein>
    <recommendedName>
        <fullName evidence="7">Redox-sensing transcriptional repressor Rex</fullName>
    </recommendedName>
</protein>
<dbReference type="SUPFAM" id="SSF51735">
    <property type="entry name" value="NAD(P)-binding Rossmann-fold domains"/>
    <property type="match status" value="1"/>
</dbReference>
<comment type="similarity">
    <text evidence="7">Belongs to the transcriptional regulatory Rex family.</text>
</comment>
<proteinExistence type="inferred from homology"/>
<reference evidence="9 10" key="1">
    <citation type="submission" date="2016-10" db="EMBL/GenBank/DDBJ databases">
        <authorList>
            <person name="de Groot N.N."/>
        </authorList>
    </citation>
    <scope>NUCLEOTIDE SEQUENCE [LARGE SCALE GENOMIC DNA]</scope>
    <source>
        <strain evidence="9 10">AR67</strain>
    </source>
</reference>
<dbReference type="HAMAP" id="MF_01131">
    <property type="entry name" value="Rex"/>
    <property type="match status" value="1"/>
</dbReference>
<dbReference type="Pfam" id="PF02629">
    <property type="entry name" value="CoA_binding"/>
    <property type="match status" value="1"/>
</dbReference>
<keyword evidence="5 7" id="KW-0238">DNA-binding</keyword>
<keyword evidence="6 7" id="KW-0804">Transcription</keyword>
<evidence type="ECO:0000256" key="3">
    <source>
        <dbReference type="ARBA" id="ARBA00023015"/>
    </source>
</evidence>
<comment type="function">
    <text evidence="7">Modulates transcription in response to changes in cellular NADH/NAD(+) redox state.</text>
</comment>
<evidence type="ECO:0000256" key="7">
    <source>
        <dbReference type="HAMAP-Rule" id="MF_01131"/>
    </source>
</evidence>
<dbReference type="eggNOG" id="COG2344">
    <property type="taxonomic scope" value="Bacteria"/>
</dbReference>
<dbReference type="AlphaFoldDB" id="A0A1I1GNA1"/>
<evidence type="ECO:0000256" key="5">
    <source>
        <dbReference type="ARBA" id="ARBA00023125"/>
    </source>
</evidence>
<evidence type="ECO:0000313" key="9">
    <source>
        <dbReference type="EMBL" id="SFC11368.1"/>
    </source>
</evidence>
<keyword evidence="4 7" id="KW-0520">NAD</keyword>
<dbReference type="Proteomes" id="UP000182192">
    <property type="component" value="Unassembled WGS sequence"/>
</dbReference>
<comment type="subcellular location">
    <subcellularLocation>
        <location evidence="7">Cytoplasm</location>
    </subcellularLocation>
</comment>
<evidence type="ECO:0000256" key="1">
    <source>
        <dbReference type="ARBA" id="ARBA00022490"/>
    </source>
</evidence>
<dbReference type="InterPro" id="IPR036390">
    <property type="entry name" value="WH_DNA-bd_sf"/>
</dbReference>
<dbReference type="InterPro" id="IPR036388">
    <property type="entry name" value="WH-like_DNA-bd_sf"/>
</dbReference>
<dbReference type="NCBIfam" id="NF003995">
    <property type="entry name" value="PRK05472.2-4"/>
    <property type="match status" value="1"/>
</dbReference>
<dbReference type="InterPro" id="IPR003781">
    <property type="entry name" value="CoA-bd"/>
</dbReference>
<dbReference type="Pfam" id="PF06971">
    <property type="entry name" value="Put_DNA-bind_N"/>
    <property type="match status" value="1"/>
</dbReference>
<feature type="domain" description="CoA-binding" evidence="8">
    <location>
        <begin position="77"/>
        <end position="173"/>
    </location>
</feature>
<dbReference type="PANTHER" id="PTHR35786:SF1">
    <property type="entry name" value="REDOX-SENSING TRANSCRIPTIONAL REPRESSOR REX 1"/>
    <property type="match status" value="1"/>
</dbReference>
<evidence type="ECO:0000259" key="8">
    <source>
        <dbReference type="SMART" id="SM00881"/>
    </source>
</evidence>
<keyword evidence="2 7" id="KW-0678">Repressor</keyword>
<dbReference type="InterPro" id="IPR009718">
    <property type="entry name" value="Rex_DNA-bd_C_dom"/>
</dbReference>
<organism evidence="9 10">
    <name type="scientific">Ruminococcus albus</name>
    <dbReference type="NCBI Taxonomy" id="1264"/>
    <lineage>
        <taxon>Bacteria</taxon>
        <taxon>Bacillati</taxon>
        <taxon>Bacillota</taxon>
        <taxon>Clostridia</taxon>
        <taxon>Eubacteriales</taxon>
        <taxon>Oscillospiraceae</taxon>
        <taxon>Ruminococcus</taxon>
    </lineage>
</organism>
<dbReference type="GO" id="GO:0045892">
    <property type="term" value="P:negative regulation of DNA-templated transcription"/>
    <property type="evidence" value="ECO:0007669"/>
    <property type="project" value="InterPro"/>
</dbReference>
<keyword evidence="1 7" id="KW-0963">Cytoplasm</keyword>
<evidence type="ECO:0000256" key="6">
    <source>
        <dbReference type="ARBA" id="ARBA00023163"/>
    </source>
</evidence>
<dbReference type="SMART" id="SM00881">
    <property type="entry name" value="CoA_binding"/>
    <property type="match status" value="1"/>
</dbReference>
<dbReference type="InterPro" id="IPR036291">
    <property type="entry name" value="NAD(P)-bd_dom_sf"/>
</dbReference>
<dbReference type="NCBIfam" id="NF003994">
    <property type="entry name" value="PRK05472.2-3"/>
    <property type="match status" value="1"/>
</dbReference>
<evidence type="ECO:0000313" key="10">
    <source>
        <dbReference type="Proteomes" id="UP000182192"/>
    </source>
</evidence>
<dbReference type="GO" id="GO:0003700">
    <property type="term" value="F:DNA-binding transcription factor activity"/>
    <property type="evidence" value="ECO:0007669"/>
    <property type="project" value="UniProtKB-UniRule"/>
</dbReference>
<gene>
    <name evidence="7" type="primary">rex</name>
    <name evidence="9" type="ORF">SAMN02910406_01189</name>
</gene>
<comment type="caution">
    <text evidence="7">Lacks conserved residue(s) required for the propagation of feature annotation.</text>
</comment>
<dbReference type="Gene3D" id="3.40.50.720">
    <property type="entry name" value="NAD(P)-binding Rossmann-like Domain"/>
    <property type="match status" value="1"/>
</dbReference>
<name>A0A1I1GNA1_RUMAL</name>
<comment type="subunit">
    <text evidence="7">Homodimer.</text>
</comment>
<dbReference type="EMBL" id="FOKQ01000007">
    <property type="protein sequence ID" value="SFC11368.1"/>
    <property type="molecule type" value="Genomic_DNA"/>
</dbReference>
<dbReference type="GO" id="GO:0003677">
    <property type="term" value="F:DNA binding"/>
    <property type="evidence" value="ECO:0007669"/>
    <property type="project" value="UniProtKB-UniRule"/>
</dbReference>
<evidence type="ECO:0000256" key="4">
    <source>
        <dbReference type="ARBA" id="ARBA00023027"/>
    </source>
</evidence>
<dbReference type="RefSeq" id="WP_074960631.1">
    <property type="nucleotide sequence ID" value="NZ_FOKQ01000007.1"/>
</dbReference>
<evidence type="ECO:0000256" key="2">
    <source>
        <dbReference type="ARBA" id="ARBA00022491"/>
    </source>
</evidence>
<dbReference type="GO" id="GO:0005737">
    <property type="term" value="C:cytoplasm"/>
    <property type="evidence" value="ECO:0007669"/>
    <property type="project" value="UniProtKB-SubCell"/>
</dbReference>
<feature type="binding site" evidence="7">
    <location>
        <begin position="88"/>
        <end position="93"/>
    </location>
    <ligand>
        <name>NAD(+)</name>
        <dbReference type="ChEBI" id="CHEBI:57540"/>
    </ligand>
</feature>
<accession>A0A1I1GNA1</accession>
<dbReference type="OrthoDB" id="9784760at2"/>
<keyword evidence="3 7" id="KW-0805">Transcription regulation</keyword>
<dbReference type="NCBIfam" id="NF003996">
    <property type="entry name" value="PRK05472.2-5"/>
    <property type="match status" value="1"/>
</dbReference>